<feature type="non-terminal residue" evidence="1">
    <location>
        <position position="1"/>
    </location>
</feature>
<comment type="caution">
    <text evidence="1">The sequence shown here is derived from an EMBL/GenBank/DDBJ whole genome shotgun (WGS) entry which is preliminary data.</text>
</comment>
<name>A0ABR3DDP7_NEUIN</name>
<proteinExistence type="predicted"/>
<evidence type="ECO:0000313" key="1">
    <source>
        <dbReference type="EMBL" id="KAL0470791.1"/>
    </source>
</evidence>
<evidence type="ECO:0000313" key="2">
    <source>
        <dbReference type="Proteomes" id="UP001451303"/>
    </source>
</evidence>
<gene>
    <name evidence="1" type="ORF">QR685DRAFT_587865</name>
</gene>
<protein>
    <submittedName>
        <fullName evidence="1">Uncharacterized protein</fullName>
    </submittedName>
</protein>
<reference evidence="1 2" key="1">
    <citation type="submission" date="2023-09" db="EMBL/GenBank/DDBJ databases">
        <title>Multi-omics analysis of a traditional fermented food reveals byproduct-associated fungal strains for waste-to-food upcycling.</title>
        <authorList>
            <consortium name="Lawrence Berkeley National Laboratory"/>
            <person name="Rekdal V.M."/>
            <person name="Villalobos-Escobedo J.M."/>
            <person name="Rodriguez-Valeron N."/>
            <person name="Garcia M.O."/>
            <person name="Vasquez D.P."/>
            <person name="Damayanti I."/>
            <person name="Sorensen P.M."/>
            <person name="Baidoo E.E."/>
            <person name="De Carvalho A.C."/>
            <person name="Riley R."/>
            <person name="Lipzen A."/>
            <person name="He G."/>
            <person name="Yan M."/>
            <person name="Haridas S."/>
            <person name="Daum C."/>
            <person name="Yoshinaga Y."/>
            <person name="Ng V."/>
            <person name="Grigoriev I.V."/>
            <person name="Munk R."/>
            <person name="Nuraida L."/>
            <person name="Wijaya C.H."/>
            <person name="Morales P.-C."/>
            <person name="Keasling J.D."/>
        </authorList>
    </citation>
    <scope>NUCLEOTIDE SEQUENCE [LARGE SCALE GENOMIC DNA]</scope>
    <source>
        <strain evidence="1 2">FGSC 2613</strain>
    </source>
</reference>
<dbReference type="Gene3D" id="3.30.420.10">
    <property type="entry name" value="Ribonuclease H-like superfamily/Ribonuclease H"/>
    <property type="match status" value="1"/>
</dbReference>
<sequence length="93" mass="10986">ILEPIVLSWILNGVDFALEEDGNSSYRTEKGNNIVRKLKERNSLKYYFNCSNFLNFSPIEKAWKVLKAYLYKRGKWNNEEVIQLVKEGWALLK</sequence>
<dbReference type="Proteomes" id="UP001451303">
    <property type="component" value="Unassembled WGS sequence"/>
</dbReference>
<organism evidence="1 2">
    <name type="scientific">Neurospora intermedia</name>
    <dbReference type="NCBI Taxonomy" id="5142"/>
    <lineage>
        <taxon>Eukaryota</taxon>
        <taxon>Fungi</taxon>
        <taxon>Dikarya</taxon>
        <taxon>Ascomycota</taxon>
        <taxon>Pezizomycotina</taxon>
        <taxon>Sordariomycetes</taxon>
        <taxon>Sordariomycetidae</taxon>
        <taxon>Sordariales</taxon>
        <taxon>Sordariaceae</taxon>
        <taxon>Neurospora</taxon>
    </lineage>
</organism>
<dbReference type="InterPro" id="IPR036397">
    <property type="entry name" value="RNaseH_sf"/>
</dbReference>
<dbReference type="EMBL" id="JAVLET010000004">
    <property type="protein sequence ID" value="KAL0470791.1"/>
    <property type="molecule type" value="Genomic_DNA"/>
</dbReference>
<accession>A0ABR3DDP7</accession>
<keyword evidence="2" id="KW-1185">Reference proteome</keyword>